<dbReference type="EMBL" id="DXAK01000034">
    <property type="protein sequence ID" value="HJA06837.1"/>
    <property type="molecule type" value="Genomic_DNA"/>
</dbReference>
<protein>
    <submittedName>
        <fullName evidence="2">DUF624 domain-containing protein</fullName>
    </submittedName>
</protein>
<keyword evidence="1" id="KW-0472">Membrane</keyword>
<gene>
    <name evidence="2" type="ORF">H9798_06835</name>
</gene>
<dbReference type="Pfam" id="PF04854">
    <property type="entry name" value="DUF624"/>
    <property type="match status" value="1"/>
</dbReference>
<keyword evidence="1" id="KW-1133">Transmembrane helix</keyword>
<dbReference type="InterPro" id="IPR006938">
    <property type="entry name" value="DUF624"/>
</dbReference>
<dbReference type="AlphaFoldDB" id="A0A9D2HAD3"/>
<reference evidence="2" key="1">
    <citation type="journal article" date="2021" name="PeerJ">
        <title>Extensive microbial diversity within the chicken gut microbiome revealed by metagenomics and culture.</title>
        <authorList>
            <person name="Gilroy R."/>
            <person name="Ravi A."/>
            <person name="Getino M."/>
            <person name="Pursley I."/>
            <person name="Horton D.L."/>
            <person name="Alikhan N.F."/>
            <person name="Baker D."/>
            <person name="Gharbi K."/>
            <person name="Hall N."/>
            <person name="Watson M."/>
            <person name="Adriaenssens E.M."/>
            <person name="Foster-Nyarko E."/>
            <person name="Jarju S."/>
            <person name="Secka A."/>
            <person name="Antonio M."/>
            <person name="Oren A."/>
            <person name="Chaudhuri R.R."/>
            <person name="La Ragione R."/>
            <person name="Hildebrand F."/>
            <person name="Pallen M.J."/>
        </authorList>
    </citation>
    <scope>NUCLEOTIDE SEQUENCE</scope>
    <source>
        <strain evidence="2">ChiSjej2B20-11307</strain>
    </source>
</reference>
<sequence length="217" mass="24502">MRFNINDNIVVRALGKIFDLMCLNILWLVCSIPVITVGASTTALYTVVLKMVKNEEGYILKDFLKAFKSNFKQSTIAWIMILMIGIICWVDQQIVSQIAEPMGMMMNVAVFIVGFIVLAVTIYIFPLIARYENTLRAALKNAVLISIARLPYTLLMMTVLVAAIIVSMWNGYIFMIAITIWCFIGVSAVAYINSCILRRVFLIFETNEDKTEEEGAE</sequence>
<feature type="transmembrane region" description="Helical" evidence="1">
    <location>
        <begin position="141"/>
        <end position="166"/>
    </location>
</feature>
<evidence type="ECO:0000313" key="3">
    <source>
        <dbReference type="Proteomes" id="UP000824223"/>
    </source>
</evidence>
<reference evidence="2" key="2">
    <citation type="submission" date="2021-04" db="EMBL/GenBank/DDBJ databases">
        <authorList>
            <person name="Gilroy R."/>
        </authorList>
    </citation>
    <scope>NUCLEOTIDE SEQUENCE</scope>
    <source>
        <strain evidence="2">ChiSjej2B20-11307</strain>
    </source>
</reference>
<feature type="transmembrane region" description="Helical" evidence="1">
    <location>
        <begin position="25"/>
        <end position="48"/>
    </location>
</feature>
<accession>A0A9D2HAD3</accession>
<dbReference type="Proteomes" id="UP000824223">
    <property type="component" value="Unassembled WGS sequence"/>
</dbReference>
<evidence type="ECO:0000313" key="2">
    <source>
        <dbReference type="EMBL" id="HJA06837.1"/>
    </source>
</evidence>
<comment type="caution">
    <text evidence="2">The sequence shown here is derived from an EMBL/GenBank/DDBJ whole genome shotgun (WGS) entry which is preliminary data.</text>
</comment>
<organism evidence="2 3">
    <name type="scientific">Candidatus Mediterraneibacter pullicola</name>
    <dbReference type="NCBI Taxonomy" id="2838682"/>
    <lineage>
        <taxon>Bacteria</taxon>
        <taxon>Bacillati</taxon>
        <taxon>Bacillota</taxon>
        <taxon>Clostridia</taxon>
        <taxon>Lachnospirales</taxon>
        <taxon>Lachnospiraceae</taxon>
        <taxon>Mediterraneibacter</taxon>
    </lineage>
</organism>
<feature type="transmembrane region" description="Helical" evidence="1">
    <location>
        <begin position="104"/>
        <end position="129"/>
    </location>
</feature>
<proteinExistence type="predicted"/>
<feature type="transmembrane region" description="Helical" evidence="1">
    <location>
        <begin position="75"/>
        <end position="92"/>
    </location>
</feature>
<keyword evidence="1" id="KW-0812">Transmembrane</keyword>
<evidence type="ECO:0000256" key="1">
    <source>
        <dbReference type="SAM" id="Phobius"/>
    </source>
</evidence>
<feature type="transmembrane region" description="Helical" evidence="1">
    <location>
        <begin position="172"/>
        <end position="192"/>
    </location>
</feature>
<name>A0A9D2HAD3_9FIRM</name>